<evidence type="ECO:0000313" key="3">
    <source>
        <dbReference type="EMBL" id="BEQ15533.1"/>
    </source>
</evidence>
<dbReference type="Proteomes" id="UP001366166">
    <property type="component" value="Chromosome"/>
</dbReference>
<dbReference type="EMBL" id="AP028679">
    <property type="protein sequence ID" value="BEQ15533.1"/>
    <property type="molecule type" value="Genomic_DNA"/>
</dbReference>
<dbReference type="InterPro" id="IPR050563">
    <property type="entry name" value="4-hydroxybenzoyl-CoA_TE"/>
</dbReference>
<dbReference type="SUPFAM" id="SSF54637">
    <property type="entry name" value="Thioesterase/thiol ester dehydrase-isomerase"/>
    <property type="match status" value="1"/>
</dbReference>
<reference evidence="4" key="1">
    <citation type="journal article" date="2023" name="Arch. Microbiol.">
        <title>Desulfoferula mesophilus gen. nov. sp. nov., a mesophilic sulfate-reducing bacterium isolated from a brackish lake sediment.</title>
        <authorList>
            <person name="Watanabe T."/>
            <person name="Yabe T."/>
            <person name="Tsuji J.M."/>
            <person name="Fukui M."/>
        </authorList>
    </citation>
    <scope>NUCLEOTIDE SEQUENCE [LARGE SCALE GENOMIC DNA]</scope>
    <source>
        <strain evidence="4">12FAK</strain>
    </source>
</reference>
<evidence type="ECO:0000256" key="2">
    <source>
        <dbReference type="ARBA" id="ARBA00022801"/>
    </source>
</evidence>
<name>A0AAU9EEK4_9BACT</name>
<dbReference type="PANTHER" id="PTHR31793:SF27">
    <property type="entry name" value="NOVEL THIOESTERASE SUPERFAMILY DOMAIN AND SAPOSIN A-TYPE DOMAIN CONTAINING PROTEIN (0610012H03RIK)"/>
    <property type="match status" value="1"/>
</dbReference>
<protein>
    <submittedName>
        <fullName evidence="3">Acyl-CoA thioester hydrolase</fullName>
    </submittedName>
</protein>
<dbReference type="GO" id="GO:0047617">
    <property type="term" value="F:fatty acyl-CoA hydrolase activity"/>
    <property type="evidence" value="ECO:0007669"/>
    <property type="project" value="TreeGrafter"/>
</dbReference>
<evidence type="ECO:0000256" key="1">
    <source>
        <dbReference type="ARBA" id="ARBA00005953"/>
    </source>
</evidence>
<dbReference type="Gene3D" id="3.10.129.10">
    <property type="entry name" value="Hotdog Thioesterase"/>
    <property type="match status" value="1"/>
</dbReference>
<comment type="similarity">
    <text evidence="1">Belongs to the 4-hydroxybenzoyl-CoA thioesterase family.</text>
</comment>
<dbReference type="InterPro" id="IPR029069">
    <property type="entry name" value="HotDog_dom_sf"/>
</dbReference>
<keyword evidence="4" id="KW-1185">Reference proteome</keyword>
<organism evidence="3 4">
    <name type="scientific">Desulfoferula mesophila</name>
    <dbReference type="NCBI Taxonomy" id="3058419"/>
    <lineage>
        <taxon>Bacteria</taxon>
        <taxon>Pseudomonadati</taxon>
        <taxon>Thermodesulfobacteriota</taxon>
        <taxon>Desulfarculia</taxon>
        <taxon>Desulfarculales</taxon>
        <taxon>Desulfarculaceae</taxon>
        <taxon>Desulfoferula</taxon>
    </lineage>
</organism>
<dbReference type="PIRSF" id="PIRSF003230">
    <property type="entry name" value="YbgC"/>
    <property type="match status" value="1"/>
</dbReference>
<proteinExistence type="inferred from homology"/>
<dbReference type="AlphaFoldDB" id="A0AAU9EEK4"/>
<accession>A0AAU9EEK4</accession>
<dbReference type="InterPro" id="IPR006684">
    <property type="entry name" value="YbgC/YbaW"/>
</dbReference>
<dbReference type="CDD" id="cd00586">
    <property type="entry name" value="4HBT"/>
    <property type="match status" value="1"/>
</dbReference>
<dbReference type="PANTHER" id="PTHR31793">
    <property type="entry name" value="4-HYDROXYBENZOYL-COA THIOESTERASE FAMILY MEMBER"/>
    <property type="match status" value="1"/>
</dbReference>
<keyword evidence="2 3" id="KW-0378">Hydrolase</keyword>
<dbReference type="KEGG" id="dmp:FAK_25990"/>
<evidence type="ECO:0000313" key="4">
    <source>
        <dbReference type="Proteomes" id="UP001366166"/>
    </source>
</evidence>
<dbReference type="Pfam" id="PF13279">
    <property type="entry name" value="4HBT_2"/>
    <property type="match status" value="1"/>
</dbReference>
<dbReference type="RefSeq" id="WP_338600048.1">
    <property type="nucleotide sequence ID" value="NZ_AP028679.1"/>
</dbReference>
<sequence length="137" mass="15497">MHRSQVRPLFGDVDAMNVVYYGNYLRFFELGRAELMRSTGRAYSDLAQEGMHLAVTETGVRYHRSALYDQLLTVEASVAWIKKASLRFNYKVLGPEDRGELPLLATGFTVHACVDLSGRIKPFPAWVAPLLEPHLEN</sequence>
<gene>
    <name evidence="3" type="ORF">FAK_25990</name>
</gene>